<gene>
    <name evidence="1" type="ORF">CLV99_0611</name>
</gene>
<dbReference type="Proteomes" id="UP000295292">
    <property type="component" value="Unassembled WGS sequence"/>
</dbReference>
<protein>
    <recommendedName>
        <fullName evidence="3">DUF4304 domain-containing protein</fullName>
    </recommendedName>
</protein>
<sequence length="232" mass="26857">METTKSIRTIFLEACHEIANLLEDKDFKVLQKGQTLKKVSAGKDLYYEIYFQSSDRNSNWDITVLPHINIYSKKLKEWQIEQTGNQYSQGAVYSNTLGHISPCGYRNWNVAGMSGTIEINRIAELINKYALPVFHLFDNIQDAIDFLSVNGTRFNKYVEDSIMPLDFLIYYAAKEVSEQFFNNFIRNCSYKGKIISLYKELGVNNDINLNYSEFYGADKVKLAFINELRITL</sequence>
<name>A0A4V3DE43_9SPHI</name>
<evidence type="ECO:0000313" key="1">
    <source>
        <dbReference type="EMBL" id="TDQ79179.1"/>
    </source>
</evidence>
<reference evidence="1 2" key="1">
    <citation type="submission" date="2019-03" db="EMBL/GenBank/DDBJ databases">
        <title>Genomic Encyclopedia of Archaeal and Bacterial Type Strains, Phase II (KMG-II): from individual species to whole genera.</title>
        <authorList>
            <person name="Goeker M."/>
        </authorList>
    </citation>
    <scope>NUCLEOTIDE SEQUENCE [LARGE SCALE GENOMIC DNA]</scope>
    <source>
        <strain evidence="1 2">DSM 28353</strain>
    </source>
</reference>
<dbReference type="OrthoDB" id="362084at2"/>
<dbReference type="AlphaFoldDB" id="A0A4V3DE43"/>
<dbReference type="EMBL" id="SNYV01000011">
    <property type="protein sequence ID" value="TDQ79179.1"/>
    <property type="molecule type" value="Genomic_DNA"/>
</dbReference>
<proteinExistence type="predicted"/>
<dbReference type="RefSeq" id="WP_133582989.1">
    <property type="nucleotide sequence ID" value="NZ_SNYV01000011.1"/>
</dbReference>
<evidence type="ECO:0000313" key="2">
    <source>
        <dbReference type="Proteomes" id="UP000295292"/>
    </source>
</evidence>
<comment type="caution">
    <text evidence="1">The sequence shown here is derived from an EMBL/GenBank/DDBJ whole genome shotgun (WGS) entry which is preliminary data.</text>
</comment>
<keyword evidence="2" id="KW-1185">Reference proteome</keyword>
<accession>A0A4V3DE43</accession>
<evidence type="ECO:0008006" key="3">
    <source>
        <dbReference type="Google" id="ProtNLM"/>
    </source>
</evidence>
<organism evidence="1 2">
    <name type="scientific">Sphingobacterium yanglingense</name>
    <dbReference type="NCBI Taxonomy" id="1437280"/>
    <lineage>
        <taxon>Bacteria</taxon>
        <taxon>Pseudomonadati</taxon>
        <taxon>Bacteroidota</taxon>
        <taxon>Sphingobacteriia</taxon>
        <taxon>Sphingobacteriales</taxon>
        <taxon>Sphingobacteriaceae</taxon>
        <taxon>Sphingobacterium</taxon>
    </lineage>
</organism>